<keyword evidence="7 8" id="KW-0472">Membrane</keyword>
<proteinExistence type="inferred from homology"/>
<feature type="transmembrane region" description="Helical" evidence="8">
    <location>
        <begin position="347"/>
        <end position="369"/>
    </location>
</feature>
<comment type="similarity">
    <text evidence="2 8">Belongs to the battenin family.</text>
</comment>
<feature type="transmembrane region" description="Helical" evidence="8">
    <location>
        <begin position="68"/>
        <end position="89"/>
    </location>
</feature>
<feature type="transmembrane region" description="Helical" evidence="8">
    <location>
        <begin position="153"/>
        <end position="174"/>
    </location>
</feature>
<dbReference type="STRING" id="52586.A0A0B1P0Z6"/>
<evidence type="ECO:0000256" key="1">
    <source>
        <dbReference type="ARBA" id="ARBA00004127"/>
    </source>
</evidence>
<dbReference type="Pfam" id="PF02487">
    <property type="entry name" value="CLN3"/>
    <property type="match status" value="1"/>
</dbReference>
<dbReference type="GO" id="GO:0015819">
    <property type="term" value="P:lysine transport"/>
    <property type="evidence" value="ECO:0007669"/>
    <property type="project" value="EnsemblFungi"/>
</dbReference>
<feature type="transmembrane region" description="Helical" evidence="8">
    <location>
        <begin position="375"/>
        <end position="399"/>
    </location>
</feature>
<dbReference type="PANTHER" id="PTHR10981">
    <property type="entry name" value="BATTENIN"/>
    <property type="match status" value="1"/>
</dbReference>
<evidence type="ECO:0000256" key="6">
    <source>
        <dbReference type="ARBA" id="ARBA00022989"/>
    </source>
</evidence>
<dbReference type="GO" id="GO:0000324">
    <property type="term" value="C:fungal-type vacuole"/>
    <property type="evidence" value="ECO:0007669"/>
    <property type="project" value="EnsemblFungi"/>
</dbReference>
<keyword evidence="6 8" id="KW-1133">Transmembrane helix</keyword>
<feature type="region of interest" description="Disordered" evidence="9">
    <location>
        <begin position="229"/>
        <end position="249"/>
    </location>
</feature>
<name>A0A0B1P0Z6_UNCNE</name>
<comment type="caution">
    <text evidence="10">The sequence shown here is derived from an EMBL/GenBank/DDBJ whole genome shotgun (WGS) entry which is preliminary data.</text>
</comment>
<dbReference type="HOGENOM" id="CLU_029663_1_2_1"/>
<reference evidence="10 11" key="1">
    <citation type="journal article" date="2014" name="BMC Genomics">
        <title>Adaptive genomic structural variation in the grape powdery mildew pathogen, Erysiphe necator.</title>
        <authorList>
            <person name="Jones L."/>
            <person name="Riaz S."/>
            <person name="Morales-Cruz A."/>
            <person name="Amrine K.C."/>
            <person name="McGuire B."/>
            <person name="Gubler W.D."/>
            <person name="Walker M.A."/>
            <person name="Cantu D."/>
        </authorList>
    </citation>
    <scope>NUCLEOTIDE SEQUENCE [LARGE SCALE GENOMIC DNA]</scope>
    <source>
        <strain evidence="11">c</strain>
    </source>
</reference>
<keyword evidence="11" id="KW-1185">Reference proteome</keyword>
<dbReference type="Proteomes" id="UP000030854">
    <property type="component" value="Unassembled WGS sequence"/>
</dbReference>
<feature type="transmembrane region" description="Helical" evidence="8">
    <location>
        <begin position="411"/>
        <end position="432"/>
    </location>
</feature>
<sequence length="455" mass="49989">MRSSLFPIPQLPSATFPSWGRQFLSITLDVKIRMMAAFWIFGLINNVSYVIILSAALDLVGPLIPKGLVLVVDVFPSFLVKSIAPYFLIHKVSYPIRIIIMCVLSAGGLLTIALSQQNQIILKLSGVVFASISSGLGEMSLLGLTHFYGPSSLAAWGSGTGAAGIVGAGLYLLLTSILRLSVRSSLLSSATLPFIMPLAFFCVLPQGPLNRKSQMDYAPLLHAPILDEDGTGSHCSDETPHSMPITDNSTNSHSNIVSSHGHNTVPNELSTKIRYLRSLFLPYMLPLLLVYIAEYTINQGITPTLLFPLDKTPFSSYRSFYPTYAFLYQTGVFISRSSLPFFTLNSLYIPSLLQVLNLVLLTMQALYFFLPFVEIIFVITFWEGLLGGAVYVNTFAAIMRNRNGEEREWSLAATTVSDSAGILIAGIIGIFIEPQLCEWNIRYKRPWCQEAGGSS</sequence>
<evidence type="ECO:0000313" key="11">
    <source>
        <dbReference type="Proteomes" id="UP000030854"/>
    </source>
</evidence>
<evidence type="ECO:0000256" key="3">
    <source>
        <dbReference type="ARBA" id="ARBA00022448"/>
    </source>
</evidence>
<accession>A0A0B1P0Z6</accession>
<dbReference type="GO" id="GO:0005774">
    <property type="term" value="C:vacuolar membrane"/>
    <property type="evidence" value="ECO:0007669"/>
    <property type="project" value="UniProtKB-SubCell"/>
</dbReference>
<dbReference type="InterPro" id="IPR036259">
    <property type="entry name" value="MFS_trans_sf"/>
</dbReference>
<dbReference type="SUPFAM" id="SSF103473">
    <property type="entry name" value="MFS general substrate transporter"/>
    <property type="match status" value="1"/>
</dbReference>
<dbReference type="GO" id="GO:0012505">
    <property type="term" value="C:endomembrane system"/>
    <property type="evidence" value="ECO:0007669"/>
    <property type="project" value="UniProtKB-SubCell"/>
</dbReference>
<feature type="transmembrane region" description="Helical" evidence="8">
    <location>
        <begin position="120"/>
        <end position="141"/>
    </location>
</feature>
<keyword evidence="5" id="KW-0029">Amino-acid transport</keyword>
<dbReference type="GO" id="GO:1903826">
    <property type="term" value="P:L-arginine transmembrane transport"/>
    <property type="evidence" value="ECO:0007669"/>
    <property type="project" value="EnsemblFungi"/>
</dbReference>
<dbReference type="PANTHER" id="PTHR10981:SF0">
    <property type="entry name" value="BATTENIN"/>
    <property type="match status" value="1"/>
</dbReference>
<dbReference type="PIRSF" id="PIRSF015974">
    <property type="entry name" value="CLN3_BTN1"/>
    <property type="match status" value="1"/>
</dbReference>
<dbReference type="GO" id="GO:0051453">
    <property type="term" value="P:regulation of intracellular pH"/>
    <property type="evidence" value="ECO:0007669"/>
    <property type="project" value="EnsemblFungi"/>
</dbReference>
<evidence type="ECO:0000256" key="7">
    <source>
        <dbReference type="ARBA" id="ARBA00023136"/>
    </source>
</evidence>
<keyword evidence="3" id="KW-0813">Transport</keyword>
<feature type="transmembrane region" description="Helical" evidence="8">
    <location>
        <begin position="279"/>
        <end position="297"/>
    </location>
</feature>
<evidence type="ECO:0000256" key="5">
    <source>
        <dbReference type="ARBA" id="ARBA00022970"/>
    </source>
</evidence>
<dbReference type="OMA" id="WLCNWQV"/>
<evidence type="ECO:0000313" key="10">
    <source>
        <dbReference type="EMBL" id="KHJ30591.1"/>
    </source>
</evidence>
<feature type="transmembrane region" description="Helical" evidence="8">
    <location>
        <begin position="36"/>
        <end position="56"/>
    </location>
</feature>
<gene>
    <name evidence="10" type="ORF">EV44_g3179</name>
</gene>
<evidence type="ECO:0000256" key="2">
    <source>
        <dbReference type="ARBA" id="ARBA00007467"/>
    </source>
</evidence>
<organism evidence="10 11">
    <name type="scientific">Uncinula necator</name>
    <name type="common">Grape powdery mildew</name>
    <dbReference type="NCBI Taxonomy" id="52586"/>
    <lineage>
        <taxon>Eukaryota</taxon>
        <taxon>Fungi</taxon>
        <taxon>Dikarya</taxon>
        <taxon>Ascomycota</taxon>
        <taxon>Pezizomycotina</taxon>
        <taxon>Leotiomycetes</taxon>
        <taxon>Erysiphales</taxon>
        <taxon>Erysiphaceae</taxon>
        <taxon>Erysiphe</taxon>
    </lineage>
</organism>
<evidence type="ECO:0000256" key="9">
    <source>
        <dbReference type="SAM" id="MobiDB-lite"/>
    </source>
</evidence>
<dbReference type="InterPro" id="IPR018460">
    <property type="entry name" value="Battenin_disease_Cln3_subgr"/>
</dbReference>
<dbReference type="AlphaFoldDB" id="A0A0B1P0Z6"/>
<evidence type="ECO:0000256" key="8">
    <source>
        <dbReference type="RuleBase" id="RU361113"/>
    </source>
</evidence>
<dbReference type="OrthoDB" id="5965864at2759"/>
<keyword evidence="8" id="KW-0926">Vacuole</keyword>
<dbReference type="InterPro" id="IPR003492">
    <property type="entry name" value="Battenin_disease_Cln3"/>
</dbReference>
<dbReference type="PRINTS" id="PR01315">
    <property type="entry name" value="BATTENIN"/>
</dbReference>
<keyword evidence="4 8" id="KW-0812">Transmembrane</keyword>
<protein>
    <recommendedName>
        <fullName evidence="8">Protein BTN</fullName>
    </recommendedName>
</protein>
<feature type="transmembrane region" description="Helical" evidence="8">
    <location>
        <begin position="96"/>
        <end position="114"/>
    </location>
</feature>
<comment type="subcellular location">
    <subcellularLocation>
        <location evidence="1">Endomembrane system</location>
        <topology evidence="1">Multi-pass membrane protein</topology>
    </subcellularLocation>
    <subcellularLocation>
        <location evidence="8">Vacuole membrane</location>
        <topology evidence="8">Multi-pass membrane protein</topology>
    </subcellularLocation>
</comment>
<dbReference type="EMBL" id="JNVN01003921">
    <property type="protein sequence ID" value="KHJ30591.1"/>
    <property type="molecule type" value="Genomic_DNA"/>
</dbReference>
<evidence type="ECO:0000256" key="4">
    <source>
        <dbReference type="ARBA" id="ARBA00022692"/>
    </source>
</evidence>